<dbReference type="Pfam" id="PF00990">
    <property type="entry name" value="GGDEF"/>
    <property type="match status" value="1"/>
</dbReference>
<feature type="domain" description="PAS" evidence="2">
    <location>
        <begin position="86"/>
        <end position="159"/>
    </location>
</feature>
<dbReference type="SUPFAM" id="SSF55781">
    <property type="entry name" value="GAF domain-like"/>
    <property type="match status" value="1"/>
</dbReference>
<dbReference type="Pfam" id="PF13426">
    <property type="entry name" value="PAS_9"/>
    <property type="match status" value="2"/>
</dbReference>
<dbReference type="SMART" id="SM00267">
    <property type="entry name" value="GGDEF"/>
    <property type="match status" value="1"/>
</dbReference>
<sequence>MKSAFRISGIYLMMGFIWIYGSDYLATQVSWIREFDDRIQTFKGLFYVLATAILLYYMVKKLVNRHERELLHRLEYEKALEQSTLENERFRNLFEQASSGMVITDSKQPDNPIIYVNEGFERLTGFTKDEVIGLNARFLQGKKSSEITKEKIRKAIAEDKPIQVEIENYHKNGDLFWNELKITPIYDESKNLQYYIGIQNDITEKKTQQILLENQFNIVQTLLATNKPTQAFSEICKIIEEHMDYQCMITRVDEEKEFLNHFASASLPAAFIDTIVQIPIKDQEGIIGTAAYRKKTVILDNFSKSDYFENQFIDRSLYDFQASWTTPLLTLNGDILGTFTMFAKSPHYPTKTELQAFQTYSYIIGMALQNVGYQEQLMESERLYRVIAENTTDIVCLLDENLEVDYISPSYGDLFSGKPSMKEIASLMDPDSLKCIYHFVKNLQKDKEVEMIEVKAMDENKNWHWYEVQGSQFLDQDKSYSLLAGRDITARKNYEDALDRVLYYDSLTQLPNRYRLKQELEELLKNKQPFSFFILDFDQMKEIKRIYGQEASDRILLQFDKITLDYFDDVFISRTGEDEFSVIVKNNMSREEIKLNIERFLNYLKQPWEFETFEIVATVSIGIVLSEAQTADMVLVQAETAMQAARDKGKHRYAFYLDSLTEGEKSSIAIQSQLYQAVDKDEFTVYYQPQVNLNTKEVEGLEALIRWNNQELGFISPGEFIPIAEESGWISTISNWMMEEVFKDIVGWEAEGINLHVAINISYRQIEESDFVENVMYLLNKTGCLADNITFEITESILMEDLDLALKVLTEIKALGIRISIDDFGIGYSSLSYLKKFPIDSLKIDRAFVKNIQEDKNDMAIVQAIMEMSKSLEMTVIAEGVETVQQIHILKELGCTAFQGFWFSRPVPKSELAINITHIYDEKLELIS</sequence>
<dbReference type="InterPro" id="IPR000160">
    <property type="entry name" value="GGDEF_dom"/>
</dbReference>
<dbReference type="Pfam" id="PF00563">
    <property type="entry name" value="EAL"/>
    <property type="match status" value="1"/>
</dbReference>
<dbReference type="PROSITE" id="PS50113">
    <property type="entry name" value="PAC"/>
    <property type="match status" value="1"/>
</dbReference>
<feature type="domain" description="EAL" evidence="4">
    <location>
        <begin position="667"/>
        <end position="920"/>
    </location>
</feature>
<dbReference type="PROSITE" id="PS50883">
    <property type="entry name" value="EAL"/>
    <property type="match status" value="1"/>
</dbReference>
<dbReference type="SUPFAM" id="SSF141868">
    <property type="entry name" value="EAL domain-like"/>
    <property type="match status" value="1"/>
</dbReference>
<dbReference type="SUPFAM" id="SSF55073">
    <property type="entry name" value="Nucleotide cyclase"/>
    <property type="match status" value="1"/>
</dbReference>
<dbReference type="NCBIfam" id="TIGR00229">
    <property type="entry name" value="sensory_box"/>
    <property type="match status" value="2"/>
</dbReference>
<feature type="transmembrane region" description="Helical" evidence="1">
    <location>
        <begin position="7"/>
        <end position="27"/>
    </location>
</feature>
<dbReference type="PANTHER" id="PTHR44757:SF2">
    <property type="entry name" value="BIOFILM ARCHITECTURE MAINTENANCE PROTEIN MBAA"/>
    <property type="match status" value="1"/>
</dbReference>
<dbReference type="InterPro" id="IPR029016">
    <property type="entry name" value="GAF-like_dom_sf"/>
</dbReference>
<evidence type="ECO:0000313" key="7">
    <source>
        <dbReference type="Proteomes" id="UP000252585"/>
    </source>
</evidence>
<evidence type="ECO:0000259" key="2">
    <source>
        <dbReference type="PROSITE" id="PS50112"/>
    </source>
</evidence>
<gene>
    <name evidence="6" type="ORF">DFR57_105173</name>
</gene>
<name>A0A368XY74_9BACI</name>
<dbReference type="Gene3D" id="3.20.20.450">
    <property type="entry name" value="EAL domain"/>
    <property type="match status" value="1"/>
</dbReference>
<evidence type="ECO:0000313" key="6">
    <source>
        <dbReference type="EMBL" id="RCW71988.1"/>
    </source>
</evidence>
<dbReference type="PROSITE" id="PS50112">
    <property type="entry name" value="PAS"/>
    <property type="match status" value="1"/>
</dbReference>
<evidence type="ECO:0000259" key="5">
    <source>
        <dbReference type="PROSITE" id="PS50887"/>
    </source>
</evidence>
<dbReference type="CDD" id="cd01948">
    <property type="entry name" value="EAL"/>
    <property type="match status" value="1"/>
</dbReference>
<dbReference type="Gene3D" id="3.30.450.20">
    <property type="entry name" value="PAS domain"/>
    <property type="match status" value="2"/>
</dbReference>
<dbReference type="SMART" id="SM00086">
    <property type="entry name" value="PAC"/>
    <property type="match status" value="2"/>
</dbReference>
<dbReference type="Gene3D" id="3.30.70.270">
    <property type="match status" value="1"/>
</dbReference>
<dbReference type="EMBL" id="QPJJ01000005">
    <property type="protein sequence ID" value="RCW71988.1"/>
    <property type="molecule type" value="Genomic_DNA"/>
</dbReference>
<dbReference type="InterPro" id="IPR043128">
    <property type="entry name" value="Rev_trsase/Diguanyl_cyclase"/>
</dbReference>
<dbReference type="Proteomes" id="UP000252585">
    <property type="component" value="Unassembled WGS sequence"/>
</dbReference>
<dbReference type="InterPro" id="IPR029787">
    <property type="entry name" value="Nucleotide_cyclase"/>
</dbReference>
<organism evidence="6 7">
    <name type="scientific">Saliterribacillus persicus</name>
    <dbReference type="NCBI Taxonomy" id="930114"/>
    <lineage>
        <taxon>Bacteria</taxon>
        <taxon>Bacillati</taxon>
        <taxon>Bacillota</taxon>
        <taxon>Bacilli</taxon>
        <taxon>Bacillales</taxon>
        <taxon>Bacillaceae</taxon>
        <taxon>Saliterribacillus</taxon>
    </lineage>
</organism>
<proteinExistence type="predicted"/>
<dbReference type="SUPFAM" id="SSF55785">
    <property type="entry name" value="PYP-like sensor domain (PAS domain)"/>
    <property type="match status" value="2"/>
</dbReference>
<evidence type="ECO:0000256" key="1">
    <source>
        <dbReference type="SAM" id="Phobius"/>
    </source>
</evidence>
<dbReference type="InterPro" id="IPR000014">
    <property type="entry name" value="PAS"/>
</dbReference>
<dbReference type="SMART" id="SM00091">
    <property type="entry name" value="PAS"/>
    <property type="match status" value="2"/>
</dbReference>
<dbReference type="OrthoDB" id="9759607at2"/>
<comment type="caution">
    <text evidence="6">The sequence shown here is derived from an EMBL/GenBank/DDBJ whole genome shotgun (WGS) entry which is preliminary data.</text>
</comment>
<dbReference type="AlphaFoldDB" id="A0A368XY74"/>
<feature type="domain" description="PAC" evidence="3">
    <location>
        <begin position="160"/>
        <end position="214"/>
    </location>
</feature>
<keyword evidence="1" id="KW-1133">Transmembrane helix</keyword>
<protein>
    <submittedName>
        <fullName evidence="6">PAS domain S-box-containing protein/diguanylate cyclase (GGDEF)-like protein</fullName>
    </submittedName>
</protein>
<reference evidence="6 7" key="1">
    <citation type="submission" date="2018-07" db="EMBL/GenBank/DDBJ databases">
        <title>Genomic Encyclopedia of Type Strains, Phase IV (KMG-IV): sequencing the most valuable type-strain genomes for metagenomic binning, comparative biology and taxonomic classification.</title>
        <authorList>
            <person name="Goeker M."/>
        </authorList>
    </citation>
    <scope>NUCLEOTIDE SEQUENCE [LARGE SCALE GENOMIC DNA]</scope>
    <source>
        <strain evidence="6 7">DSM 27696</strain>
    </source>
</reference>
<keyword evidence="1" id="KW-0812">Transmembrane</keyword>
<dbReference type="InterPro" id="IPR035965">
    <property type="entry name" value="PAS-like_dom_sf"/>
</dbReference>
<dbReference type="CDD" id="cd01949">
    <property type="entry name" value="GGDEF"/>
    <property type="match status" value="1"/>
</dbReference>
<accession>A0A368XY74</accession>
<dbReference type="InterPro" id="IPR003018">
    <property type="entry name" value="GAF"/>
</dbReference>
<dbReference type="InterPro" id="IPR000700">
    <property type="entry name" value="PAS-assoc_C"/>
</dbReference>
<dbReference type="PROSITE" id="PS50887">
    <property type="entry name" value="GGDEF"/>
    <property type="match status" value="1"/>
</dbReference>
<dbReference type="InterPro" id="IPR035919">
    <property type="entry name" value="EAL_sf"/>
</dbReference>
<dbReference type="InterPro" id="IPR001633">
    <property type="entry name" value="EAL_dom"/>
</dbReference>
<dbReference type="Gene3D" id="3.30.450.40">
    <property type="match status" value="1"/>
</dbReference>
<dbReference type="Pfam" id="PF13185">
    <property type="entry name" value="GAF_2"/>
    <property type="match status" value="1"/>
</dbReference>
<keyword evidence="1" id="KW-0472">Membrane</keyword>
<dbReference type="SMART" id="SM00065">
    <property type="entry name" value="GAF"/>
    <property type="match status" value="1"/>
</dbReference>
<feature type="transmembrane region" description="Helical" evidence="1">
    <location>
        <begin position="39"/>
        <end position="59"/>
    </location>
</feature>
<dbReference type="CDD" id="cd00130">
    <property type="entry name" value="PAS"/>
    <property type="match status" value="2"/>
</dbReference>
<dbReference type="InterPro" id="IPR001610">
    <property type="entry name" value="PAC"/>
</dbReference>
<dbReference type="RefSeq" id="WP_114352538.1">
    <property type="nucleotide sequence ID" value="NZ_QPJJ01000005.1"/>
</dbReference>
<feature type="domain" description="GGDEF" evidence="5">
    <location>
        <begin position="528"/>
        <end position="658"/>
    </location>
</feature>
<evidence type="ECO:0000259" key="4">
    <source>
        <dbReference type="PROSITE" id="PS50883"/>
    </source>
</evidence>
<keyword evidence="7" id="KW-1185">Reference proteome</keyword>
<dbReference type="PANTHER" id="PTHR44757">
    <property type="entry name" value="DIGUANYLATE CYCLASE DGCP"/>
    <property type="match status" value="1"/>
</dbReference>
<evidence type="ECO:0000259" key="3">
    <source>
        <dbReference type="PROSITE" id="PS50113"/>
    </source>
</evidence>
<dbReference type="SMART" id="SM00052">
    <property type="entry name" value="EAL"/>
    <property type="match status" value="1"/>
</dbReference>
<dbReference type="InterPro" id="IPR052155">
    <property type="entry name" value="Biofilm_reg_signaling"/>
</dbReference>
<dbReference type="NCBIfam" id="TIGR00254">
    <property type="entry name" value="GGDEF"/>
    <property type="match status" value="1"/>
</dbReference>